<dbReference type="Proteomes" id="UP000016923">
    <property type="component" value="Unassembled WGS sequence"/>
</dbReference>
<dbReference type="eggNOG" id="ENOG502RD9U">
    <property type="taxonomic scope" value="Eukaryota"/>
</dbReference>
<protein>
    <recommendedName>
        <fullName evidence="1">HNH nuclease domain-containing protein</fullName>
    </recommendedName>
</protein>
<gene>
    <name evidence="2" type="ORF">F503_00583</name>
</gene>
<sequence length="400" mass="43308">MQQDTLRAQLLEAVDVFLAADWREPRDSSLVLACLTERPQRAAVQRFCSVEEAEERLELARQVEAQWASRQKTFSRFQVSALLILPLPALREAASDLSMTFLATEALVRTYLQMGQQDTDDADSSSRQDGRRIQRNRRAAEACLIRDGRRCIFMHTAQPEACHIFPFAATATQMGVNRLSDIPSLLDGILGTRDQAAGLLFGVGLSDHAWNMVSLERQLHKWWALGYWGMKCLGVLPVRGNGDGDGDGAAAPADITLQFHWLPRQLASATGQPTTASRGQSWAEPTGIASGEAAALWTEWTEELLQHASGPYSGAGAGAGAGEPVIAAAIPASSRALLTGATATIRMPLQDAIKMKAMIDLQWACLSIASMSGAAGAPDFLREWDDDDDADAAKCAELED</sequence>
<dbReference type="EMBL" id="KE148150">
    <property type="protein sequence ID" value="EPE07861.1"/>
    <property type="molecule type" value="Genomic_DNA"/>
</dbReference>
<keyword evidence="3" id="KW-1185">Reference proteome</keyword>
<evidence type="ECO:0000313" key="2">
    <source>
        <dbReference type="EMBL" id="EPE07861.1"/>
    </source>
</evidence>
<dbReference type="OMA" id="RENGRWI"/>
<reference evidence="2 3" key="1">
    <citation type="journal article" date="2013" name="BMC Genomics">
        <title>The genome and transcriptome of the pine saprophyte Ophiostoma piceae, and a comparison with the bark beetle-associated pine pathogen Grosmannia clavigera.</title>
        <authorList>
            <person name="Haridas S."/>
            <person name="Wang Y."/>
            <person name="Lim L."/>
            <person name="Massoumi Alamouti S."/>
            <person name="Jackman S."/>
            <person name="Docking R."/>
            <person name="Robertson G."/>
            <person name="Birol I."/>
            <person name="Bohlmann J."/>
            <person name="Breuil C."/>
        </authorList>
    </citation>
    <scope>NUCLEOTIDE SEQUENCE [LARGE SCALE GENOMIC DNA]</scope>
    <source>
        <strain evidence="2 3">UAMH 11346</strain>
    </source>
</reference>
<dbReference type="OrthoDB" id="5416097at2759"/>
<feature type="domain" description="HNH nuclease" evidence="1">
    <location>
        <begin position="151"/>
        <end position="229"/>
    </location>
</feature>
<evidence type="ECO:0000313" key="3">
    <source>
        <dbReference type="Proteomes" id="UP000016923"/>
    </source>
</evidence>
<organism evidence="2 3">
    <name type="scientific">Ophiostoma piceae (strain UAMH 11346)</name>
    <name type="common">Sap stain fungus</name>
    <dbReference type="NCBI Taxonomy" id="1262450"/>
    <lineage>
        <taxon>Eukaryota</taxon>
        <taxon>Fungi</taxon>
        <taxon>Dikarya</taxon>
        <taxon>Ascomycota</taxon>
        <taxon>Pezizomycotina</taxon>
        <taxon>Sordariomycetes</taxon>
        <taxon>Sordariomycetidae</taxon>
        <taxon>Ophiostomatales</taxon>
        <taxon>Ophiostomataceae</taxon>
        <taxon>Ophiostoma</taxon>
    </lineage>
</organism>
<accession>S3C7E9</accession>
<name>S3C7E9_OPHP1</name>
<dbReference type="AlphaFoldDB" id="S3C7E9"/>
<evidence type="ECO:0000259" key="1">
    <source>
        <dbReference type="Pfam" id="PF13391"/>
    </source>
</evidence>
<dbReference type="HOGENOM" id="CLU_039755_1_1_1"/>
<dbReference type="Pfam" id="PF13391">
    <property type="entry name" value="HNH_2"/>
    <property type="match status" value="1"/>
</dbReference>
<proteinExistence type="predicted"/>
<dbReference type="VEuPathDB" id="FungiDB:F503_00583"/>
<dbReference type="InterPro" id="IPR003615">
    <property type="entry name" value="HNH_nuc"/>
</dbReference>